<dbReference type="SUPFAM" id="SSF64158">
    <property type="entry name" value="2,3-Bisphosphoglycerate-independent phosphoglycerate mutase, substrate-binding domain"/>
    <property type="match status" value="1"/>
</dbReference>
<dbReference type="InterPro" id="IPR011258">
    <property type="entry name" value="BPG-indep_PGM_N"/>
</dbReference>
<feature type="binding site" evidence="9 12">
    <location>
        <position position="358"/>
    </location>
    <ligand>
        <name>substrate</name>
    </ligand>
</feature>
<evidence type="ECO:0000313" key="17">
    <source>
        <dbReference type="Proteomes" id="UP000253517"/>
    </source>
</evidence>
<feature type="active site" description="Phosphoserine intermediate" evidence="9 11">
    <location>
        <position position="87"/>
    </location>
</feature>
<dbReference type="SUPFAM" id="SSF53649">
    <property type="entry name" value="Alkaline phosphatase-like"/>
    <property type="match status" value="1"/>
</dbReference>
<keyword evidence="5 9" id="KW-0479">Metal-binding</keyword>
<feature type="binding site" evidence="9 12">
    <location>
        <position position="149"/>
    </location>
    <ligand>
        <name>substrate</name>
    </ligand>
</feature>
<evidence type="ECO:0000256" key="4">
    <source>
        <dbReference type="ARBA" id="ARBA00008819"/>
    </source>
</evidence>
<dbReference type="InterPro" id="IPR017850">
    <property type="entry name" value="Alkaline_phosphatase_core_sf"/>
</dbReference>
<comment type="similarity">
    <text evidence="4 9">Belongs to the BPG-independent phosphoglycerate mutase family.</text>
</comment>
<evidence type="ECO:0000259" key="15">
    <source>
        <dbReference type="Pfam" id="PF06415"/>
    </source>
</evidence>
<proteinExistence type="inferred from homology"/>
<dbReference type="UniPathway" id="UPA00109">
    <property type="reaction ID" value="UER00186"/>
</dbReference>
<comment type="subunit">
    <text evidence="9">Monomer.</text>
</comment>
<feature type="binding site" evidence="9 13">
    <location>
        <position position="37"/>
    </location>
    <ligand>
        <name>Mn(2+)</name>
        <dbReference type="ChEBI" id="CHEBI:29035"/>
        <label>2</label>
    </ligand>
</feature>
<evidence type="ECO:0000256" key="9">
    <source>
        <dbReference type="HAMAP-Rule" id="MF_01038"/>
    </source>
</evidence>
<comment type="caution">
    <text evidence="16">The sequence shown here is derived from an EMBL/GenBank/DDBJ whole genome shotgun (WGS) entry which is preliminary data.</text>
</comment>
<organism evidence="16 17">
    <name type="scientific">Schleiferia thermophila</name>
    <dbReference type="NCBI Taxonomy" id="884107"/>
    <lineage>
        <taxon>Bacteria</taxon>
        <taxon>Pseudomonadati</taxon>
        <taxon>Bacteroidota</taxon>
        <taxon>Flavobacteriia</taxon>
        <taxon>Flavobacteriales</taxon>
        <taxon>Schleiferiaceae</taxon>
        <taxon>Schleiferia</taxon>
    </lineage>
</organism>
<feature type="binding site" evidence="9 13">
    <location>
        <position position="466"/>
    </location>
    <ligand>
        <name>Mn(2+)</name>
        <dbReference type="ChEBI" id="CHEBI:29035"/>
        <label>2</label>
    </ligand>
</feature>
<name>A0A369ABY4_9FLAO</name>
<keyword evidence="17" id="KW-1185">Reference proteome</keyword>
<feature type="domain" description="BPG-independent PGAM N-terminal" evidence="15">
    <location>
        <begin position="107"/>
        <end position="321"/>
    </location>
</feature>
<dbReference type="HAMAP" id="MF_01038">
    <property type="entry name" value="GpmI"/>
    <property type="match status" value="1"/>
</dbReference>
<dbReference type="InterPro" id="IPR005995">
    <property type="entry name" value="Pgm_bpd_ind"/>
</dbReference>
<dbReference type="GO" id="GO:0004619">
    <property type="term" value="F:phosphoglycerate mutase activity"/>
    <property type="evidence" value="ECO:0007669"/>
    <property type="project" value="UniProtKB-UniRule"/>
</dbReference>
<dbReference type="CDD" id="cd16010">
    <property type="entry name" value="iPGM"/>
    <property type="match status" value="1"/>
</dbReference>
<feature type="binding site" evidence="9 13">
    <location>
        <position position="467"/>
    </location>
    <ligand>
        <name>Mn(2+)</name>
        <dbReference type="ChEBI" id="CHEBI:29035"/>
        <label>2</label>
    </ligand>
</feature>
<keyword evidence="8 9" id="KW-0413">Isomerase</keyword>
<evidence type="ECO:0000256" key="5">
    <source>
        <dbReference type="ARBA" id="ARBA00022723"/>
    </source>
</evidence>
<protein>
    <recommendedName>
        <fullName evidence="9 10">2,3-bisphosphoglycerate-independent phosphoglycerate mutase</fullName>
        <shortName evidence="9">BPG-independent PGAM</shortName>
        <shortName evidence="9">Phosphoglyceromutase</shortName>
        <shortName evidence="9">iPGM</shortName>
        <ecNumber evidence="9 10">5.4.2.12</ecNumber>
    </recommendedName>
</protein>
<evidence type="ECO:0000256" key="11">
    <source>
        <dbReference type="PIRSR" id="PIRSR001492-1"/>
    </source>
</evidence>
<keyword evidence="6 9" id="KW-0324">Glycolysis</keyword>
<dbReference type="Gene3D" id="3.40.1450.10">
    <property type="entry name" value="BPG-independent phosphoglycerate mutase, domain B"/>
    <property type="match status" value="1"/>
</dbReference>
<evidence type="ECO:0000256" key="6">
    <source>
        <dbReference type="ARBA" id="ARBA00023152"/>
    </source>
</evidence>
<feature type="binding site" evidence="9 12">
    <location>
        <begin position="285"/>
        <end position="288"/>
    </location>
    <ligand>
        <name>substrate</name>
    </ligand>
</feature>
<gene>
    <name evidence="9" type="primary">gpmI</name>
    <name evidence="16" type="ORF">DES35_101203</name>
</gene>
<dbReference type="Gene3D" id="3.40.720.10">
    <property type="entry name" value="Alkaline Phosphatase, subunit A"/>
    <property type="match status" value="1"/>
</dbReference>
<dbReference type="Pfam" id="PF06415">
    <property type="entry name" value="iPGM_N"/>
    <property type="match status" value="1"/>
</dbReference>
<dbReference type="EC" id="5.4.2.12" evidence="9 10"/>
<feature type="binding site" evidence="9 12">
    <location>
        <position position="210"/>
    </location>
    <ligand>
        <name>substrate</name>
    </ligand>
</feature>
<evidence type="ECO:0000256" key="1">
    <source>
        <dbReference type="ARBA" id="ARBA00000370"/>
    </source>
</evidence>
<evidence type="ECO:0000256" key="10">
    <source>
        <dbReference type="NCBIfam" id="TIGR01307"/>
    </source>
</evidence>
<feature type="binding site" evidence="9 13">
    <location>
        <position position="425"/>
    </location>
    <ligand>
        <name>Mn(2+)</name>
        <dbReference type="ChEBI" id="CHEBI:29035"/>
        <label>1</label>
    </ligand>
</feature>
<dbReference type="PANTHER" id="PTHR31637:SF0">
    <property type="entry name" value="2,3-BISPHOSPHOGLYCERATE-INDEPENDENT PHOSPHOGLYCERATE MUTASE"/>
    <property type="match status" value="1"/>
</dbReference>
<accession>A0A369ABY4</accession>
<dbReference type="Pfam" id="PF01676">
    <property type="entry name" value="Metalloenzyme"/>
    <property type="match status" value="1"/>
</dbReference>
<dbReference type="GO" id="GO:0006096">
    <property type="term" value="P:glycolytic process"/>
    <property type="evidence" value="ECO:0007669"/>
    <property type="project" value="UniProtKB-UniRule"/>
</dbReference>
<evidence type="ECO:0000256" key="7">
    <source>
        <dbReference type="ARBA" id="ARBA00023211"/>
    </source>
</evidence>
<evidence type="ECO:0000256" key="8">
    <source>
        <dbReference type="ARBA" id="ARBA00023235"/>
    </source>
</evidence>
<feature type="binding site" evidence="9 13">
    <location>
        <position position="87"/>
    </location>
    <ligand>
        <name>Mn(2+)</name>
        <dbReference type="ChEBI" id="CHEBI:29035"/>
        <label>2</label>
    </ligand>
</feature>
<comment type="pathway">
    <text evidence="3 9">Carbohydrate degradation; glycolysis; pyruvate from D-glyceraldehyde 3-phosphate: step 3/5.</text>
</comment>
<dbReference type="PANTHER" id="PTHR31637">
    <property type="entry name" value="2,3-BISPHOSPHOGLYCERATE-INDEPENDENT PHOSPHOGLYCERATE MUTASE"/>
    <property type="match status" value="1"/>
</dbReference>
<dbReference type="GO" id="GO:0005829">
    <property type="term" value="C:cytosol"/>
    <property type="evidence" value="ECO:0007669"/>
    <property type="project" value="TreeGrafter"/>
</dbReference>
<evidence type="ECO:0000259" key="14">
    <source>
        <dbReference type="Pfam" id="PF01676"/>
    </source>
</evidence>
<evidence type="ECO:0000256" key="12">
    <source>
        <dbReference type="PIRSR" id="PIRSR001492-2"/>
    </source>
</evidence>
<feature type="binding site" evidence="9 13">
    <location>
        <position position="484"/>
    </location>
    <ligand>
        <name>Mn(2+)</name>
        <dbReference type="ChEBI" id="CHEBI:29035"/>
        <label>1</label>
    </ligand>
</feature>
<dbReference type="GO" id="GO:0030145">
    <property type="term" value="F:manganese ion binding"/>
    <property type="evidence" value="ECO:0007669"/>
    <property type="project" value="UniProtKB-UniRule"/>
</dbReference>
<evidence type="ECO:0000313" key="16">
    <source>
        <dbReference type="EMBL" id="RCX04924.1"/>
    </source>
</evidence>
<evidence type="ECO:0000256" key="13">
    <source>
        <dbReference type="PIRSR" id="PIRSR001492-3"/>
    </source>
</evidence>
<sequence length="537" mass="59729">MKKAQLSQSFLLCEKMYHQVNLSLRPMSAKVLLCILDGWGLTTDPEKSAIHKAHTPFIDSLYKRFPNATLKTSGLDVGLPDGQMGNSEVGHMNLGAGRVVYQDLVKISLALQDGTLASNEVLKKAFLYLNENPDQTLHFIGLLSDGGIHSHIDHLLGLLEISSNAGIKNLAVHAFTDGRDTDPKSGVRYIRKLLEKLSETGGRLSTIVGRYYAMDRDKRWERIKVAYDAMVNGVGKFANSPLDAVEEEYKNGLTDEFLKPIIVAESAEKAVKIKNGDVVINFNFRTDRGRQITTVLTQQNFPDYQMSTLRLKYITLTRYDDTFKNVEVLFEKDNLSMTLGEVLELHGRGQIRIAETEKYPHVTFFFSGGREEPFKGERRILIPSPKVPTYDLKPEMSAFEVTEAILPEIEGKTADFICLNFANPDMVGHTGVMEAAIKACETVDQCTRTVVIKALDNGYTTIVLADHGNAEYMVNPDGSPNTAHTTNPVPIFLCEPKQKHLVYDGRLGDVAPTILHLMGLPVPEEMTGNILVKEISN</sequence>
<dbReference type="NCBIfam" id="TIGR01307">
    <property type="entry name" value="pgm_bpd_ind"/>
    <property type="match status" value="1"/>
</dbReference>
<comment type="catalytic activity">
    <reaction evidence="1 9">
        <text>(2R)-2-phosphoglycerate = (2R)-3-phosphoglycerate</text>
        <dbReference type="Rhea" id="RHEA:15901"/>
        <dbReference type="ChEBI" id="CHEBI:58272"/>
        <dbReference type="ChEBI" id="CHEBI:58289"/>
        <dbReference type="EC" id="5.4.2.12"/>
    </reaction>
</comment>
<feature type="binding site" evidence="9 12">
    <location>
        <position position="216"/>
    </location>
    <ligand>
        <name>substrate</name>
    </ligand>
</feature>
<feature type="domain" description="Metalloenzyme" evidence="14">
    <location>
        <begin position="30"/>
        <end position="520"/>
    </location>
</feature>
<evidence type="ECO:0000256" key="2">
    <source>
        <dbReference type="ARBA" id="ARBA00002315"/>
    </source>
</evidence>
<dbReference type="InterPro" id="IPR006124">
    <property type="entry name" value="Metalloenzyme"/>
</dbReference>
<dbReference type="Proteomes" id="UP000253517">
    <property type="component" value="Unassembled WGS sequence"/>
</dbReference>
<feature type="binding site" evidence="9 13">
    <location>
        <position position="429"/>
    </location>
    <ligand>
        <name>Mn(2+)</name>
        <dbReference type="ChEBI" id="CHEBI:29035"/>
        <label>1</label>
    </ligand>
</feature>
<dbReference type="EMBL" id="QPJS01000001">
    <property type="protein sequence ID" value="RCX04924.1"/>
    <property type="molecule type" value="Genomic_DNA"/>
</dbReference>
<dbReference type="FunFam" id="3.40.1450.10:FF:000002">
    <property type="entry name" value="2,3-bisphosphoglycerate-independent phosphoglycerate mutase"/>
    <property type="match status" value="1"/>
</dbReference>
<comment type="cofactor">
    <cofactor evidence="9">
        <name>Mn(2+)</name>
        <dbReference type="ChEBI" id="CHEBI:29035"/>
    </cofactor>
    <text evidence="9">Binds 2 manganese ions per subunit.</text>
</comment>
<dbReference type="AlphaFoldDB" id="A0A369ABY4"/>
<dbReference type="GO" id="GO:0006007">
    <property type="term" value="P:glucose catabolic process"/>
    <property type="evidence" value="ECO:0007669"/>
    <property type="project" value="InterPro"/>
</dbReference>
<feature type="binding site" evidence="9 12">
    <location>
        <begin position="179"/>
        <end position="180"/>
    </location>
    <ligand>
        <name>substrate</name>
    </ligand>
</feature>
<evidence type="ECO:0000256" key="3">
    <source>
        <dbReference type="ARBA" id="ARBA00004798"/>
    </source>
</evidence>
<dbReference type="InterPro" id="IPR036646">
    <property type="entry name" value="PGAM_B_sf"/>
</dbReference>
<keyword evidence="7 9" id="KW-0464">Manganese</keyword>
<dbReference type="PIRSF" id="PIRSF001492">
    <property type="entry name" value="IPGAM"/>
    <property type="match status" value="1"/>
</dbReference>
<reference evidence="16 17" key="1">
    <citation type="submission" date="2018-07" db="EMBL/GenBank/DDBJ databases">
        <title>Genomic Encyclopedia of Type Strains, Phase IV (KMG-IV): sequencing the most valuable type-strain genomes for metagenomic binning, comparative biology and taxonomic classification.</title>
        <authorList>
            <person name="Goeker M."/>
        </authorList>
    </citation>
    <scope>NUCLEOTIDE SEQUENCE [LARGE SCALE GENOMIC DNA]</scope>
    <source>
        <strain evidence="16 17">DSM 21410</strain>
    </source>
</reference>
<comment type="function">
    <text evidence="2 9">Catalyzes the interconversion of 2-phosphoglycerate and 3-phosphoglycerate.</text>
</comment>